<dbReference type="SUPFAM" id="SSF81301">
    <property type="entry name" value="Nucleotidyltransferase"/>
    <property type="match status" value="1"/>
</dbReference>
<sequence length="111" mass="12575">MVSKENYCKAEEIGLSEIDLNKIRTVFSVIENIDQVLLYGSRAKGDFKTYSDIDITLKGENLVLDTQFKVVEALDELYLPYTFDVSISSHINNSGLLDHIERVGLVIYQKA</sequence>
<dbReference type="CDD" id="cd05403">
    <property type="entry name" value="NT_KNTase_like"/>
    <property type="match status" value="1"/>
</dbReference>
<organism evidence="2 3">
    <name type="scientific">Pedobacter alpinus</name>
    <dbReference type="NCBI Taxonomy" id="1590643"/>
    <lineage>
        <taxon>Bacteria</taxon>
        <taxon>Pseudomonadati</taxon>
        <taxon>Bacteroidota</taxon>
        <taxon>Sphingobacteriia</taxon>
        <taxon>Sphingobacteriales</taxon>
        <taxon>Sphingobacteriaceae</taxon>
        <taxon>Pedobacter</taxon>
    </lineage>
</organism>
<gene>
    <name evidence="2" type="ORF">ACFSSE_16585</name>
</gene>
<dbReference type="InterPro" id="IPR043519">
    <property type="entry name" value="NT_sf"/>
</dbReference>
<evidence type="ECO:0000313" key="2">
    <source>
        <dbReference type="EMBL" id="MFD2733329.1"/>
    </source>
</evidence>
<dbReference type="Pfam" id="PF18765">
    <property type="entry name" value="Polbeta"/>
    <property type="match status" value="1"/>
</dbReference>
<dbReference type="RefSeq" id="WP_379046313.1">
    <property type="nucleotide sequence ID" value="NZ_JBHSKW010000058.1"/>
</dbReference>
<dbReference type="InterPro" id="IPR041633">
    <property type="entry name" value="Polbeta"/>
</dbReference>
<proteinExistence type="predicted"/>
<evidence type="ECO:0000259" key="1">
    <source>
        <dbReference type="Pfam" id="PF18765"/>
    </source>
</evidence>
<comment type="caution">
    <text evidence="2">The sequence shown here is derived from an EMBL/GenBank/DDBJ whole genome shotgun (WGS) entry which is preliminary data.</text>
</comment>
<dbReference type="EMBL" id="JBHULV010000052">
    <property type="protein sequence ID" value="MFD2733329.1"/>
    <property type="molecule type" value="Genomic_DNA"/>
</dbReference>
<reference evidence="3" key="1">
    <citation type="journal article" date="2019" name="Int. J. Syst. Evol. Microbiol.">
        <title>The Global Catalogue of Microorganisms (GCM) 10K type strain sequencing project: providing services to taxonomists for standard genome sequencing and annotation.</title>
        <authorList>
            <consortium name="The Broad Institute Genomics Platform"/>
            <consortium name="The Broad Institute Genome Sequencing Center for Infectious Disease"/>
            <person name="Wu L."/>
            <person name="Ma J."/>
        </authorList>
    </citation>
    <scope>NUCLEOTIDE SEQUENCE [LARGE SCALE GENOMIC DNA]</scope>
    <source>
        <strain evidence="3">KCTC 42456</strain>
    </source>
</reference>
<name>A0ABW5TXK4_9SPHI</name>
<protein>
    <submittedName>
        <fullName evidence="2">Nucleotidyltransferase domain-containing protein</fullName>
    </submittedName>
</protein>
<evidence type="ECO:0000313" key="3">
    <source>
        <dbReference type="Proteomes" id="UP001597546"/>
    </source>
</evidence>
<accession>A0ABW5TXK4</accession>
<feature type="domain" description="Polymerase beta nucleotidyltransferase" evidence="1">
    <location>
        <begin position="21"/>
        <end position="110"/>
    </location>
</feature>
<keyword evidence="3" id="KW-1185">Reference proteome</keyword>
<dbReference type="Gene3D" id="3.30.460.10">
    <property type="entry name" value="Beta Polymerase, domain 2"/>
    <property type="match status" value="1"/>
</dbReference>
<dbReference type="Proteomes" id="UP001597546">
    <property type="component" value="Unassembled WGS sequence"/>
</dbReference>